<keyword evidence="3" id="KW-1185">Reference proteome</keyword>
<protein>
    <submittedName>
        <fullName evidence="2">Uncharacterized protein</fullName>
    </submittedName>
</protein>
<name>A0ABD1ZLK1_9MARC</name>
<gene>
    <name evidence="2" type="ORF">R1flu_020295</name>
</gene>
<dbReference type="Proteomes" id="UP001605036">
    <property type="component" value="Unassembled WGS sequence"/>
</dbReference>
<reference evidence="2 3" key="1">
    <citation type="submission" date="2024-09" db="EMBL/GenBank/DDBJ databases">
        <title>Chromosome-scale assembly of Riccia fluitans.</title>
        <authorList>
            <person name="Paukszto L."/>
            <person name="Sawicki J."/>
            <person name="Karawczyk K."/>
            <person name="Piernik-Szablinska J."/>
            <person name="Szczecinska M."/>
            <person name="Mazdziarz M."/>
        </authorList>
    </citation>
    <scope>NUCLEOTIDE SEQUENCE [LARGE SCALE GENOMIC DNA]</scope>
    <source>
        <strain evidence="2">Rf_01</strain>
        <tissue evidence="2">Aerial parts of the thallus</tissue>
    </source>
</reference>
<accession>A0ABD1ZLK1</accession>
<evidence type="ECO:0000256" key="1">
    <source>
        <dbReference type="SAM" id="MobiDB-lite"/>
    </source>
</evidence>
<proteinExistence type="predicted"/>
<evidence type="ECO:0000313" key="2">
    <source>
        <dbReference type="EMBL" id="KAL2652167.1"/>
    </source>
</evidence>
<dbReference type="AlphaFoldDB" id="A0ABD1ZLK1"/>
<evidence type="ECO:0000313" key="3">
    <source>
        <dbReference type="Proteomes" id="UP001605036"/>
    </source>
</evidence>
<comment type="caution">
    <text evidence="2">The sequence shown here is derived from an EMBL/GenBank/DDBJ whole genome shotgun (WGS) entry which is preliminary data.</text>
</comment>
<sequence length="107" mass="11198">MDGPNVRRSSRFHITPGPRNGAHFDSTTYRRSDVADGGDTEADGALKCPPAGRASTLAKFTMLGGQRGFDGTTIEFLQSGVSLGDAGDLLGSTCRGVEIQVPSDALR</sequence>
<dbReference type="EMBL" id="JBHFFA010000001">
    <property type="protein sequence ID" value="KAL2652167.1"/>
    <property type="molecule type" value="Genomic_DNA"/>
</dbReference>
<organism evidence="2 3">
    <name type="scientific">Riccia fluitans</name>
    <dbReference type="NCBI Taxonomy" id="41844"/>
    <lineage>
        <taxon>Eukaryota</taxon>
        <taxon>Viridiplantae</taxon>
        <taxon>Streptophyta</taxon>
        <taxon>Embryophyta</taxon>
        <taxon>Marchantiophyta</taxon>
        <taxon>Marchantiopsida</taxon>
        <taxon>Marchantiidae</taxon>
        <taxon>Marchantiales</taxon>
        <taxon>Ricciaceae</taxon>
        <taxon>Riccia</taxon>
    </lineage>
</organism>
<feature type="region of interest" description="Disordered" evidence="1">
    <location>
        <begin position="1"/>
        <end position="50"/>
    </location>
</feature>